<evidence type="ECO:0000256" key="1">
    <source>
        <dbReference type="SAM" id="SignalP"/>
    </source>
</evidence>
<keyword evidence="1" id="KW-0732">Signal</keyword>
<dbReference type="KEGG" id="pbv:AR543_14335"/>
<evidence type="ECO:0000313" key="3">
    <source>
        <dbReference type="Proteomes" id="UP000078148"/>
    </source>
</evidence>
<organism evidence="2 3">
    <name type="scientific">Paenibacillus bovis</name>
    <dbReference type="NCBI Taxonomy" id="1616788"/>
    <lineage>
        <taxon>Bacteria</taxon>
        <taxon>Bacillati</taxon>
        <taxon>Bacillota</taxon>
        <taxon>Bacilli</taxon>
        <taxon>Bacillales</taxon>
        <taxon>Paenibacillaceae</taxon>
        <taxon>Paenibacillus</taxon>
    </lineage>
</organism>
<accession>A0A172ZN99</accession>
<gene>
    <name evidence="2" type="ORF">AR543_14335</name>
</gene>
<feature type="signal peptide" evidence="1">
    <location>
        <begin position="1"/>
        <end position="23"/>
    </location>
</feature>
<evidence type="ECO:0008006" key="4">
    <source>
        <dbReference type="Google" id="ProtNLM"/>
    </source>
</evidence>
<dbReference type="AlphaFoldDB" id="A0A172ZN99"/>
<reference evidence="2 3" key="2">
    <citation type="journal article" date="2016" name="Int. J. Syst. Evol. Microbiol.">
        <title>Paenibacillus bovis sp. nov., isolated from raw yak (Bos grunniens) milk.</title>
        <authorList>
            <person name="Gao C."/>
            <person name="Han J."/>
            <person name="Liu Z."/>
            <person name="Xu X."/>
            <person name="Hang F."/>
            <person name="Wu Z."/>
        </authorList>
    </citation>
    <scope>NUCLEOTIDE SEQUENCE [LARGE SCALE GENOMIC DNA]</scope>
    <source>
        <strain evidence="2 3">BD3526</strain>
    </source>
</reference>
<proteinExistence type="predicted"/>
<evidence type="ECO:0000313" key="2">
    <source>
        <dbReference type="EMBL" id="ANF98827.1"/>
    </source>
</evidence>
<feature type="chain" id="PRO_5008006054" description="Dipeptidylpeptidase IV N-terminal domain-containing protein" evidence="1">
    <location>
        <begin position="24"/>
        <end position="380"/>
    </location>
</feature>
<name>A0A172ZN99_9BACL</name>
<dbReference type="InterPro" id="IPR011042">
    <property type="entry name" value="6-blade_b-propeller_TolB-like"/>
</dbReference>
<dbReference type="Gene3D" id="2.120.10.30">
    <property type="entry name" value="TolB, C-terminal domain"/>
    <property type="match status" value="1"/>
</dbReference>
<dbReference type="STRING" id="1616788.AR543_14335"/>
<sequence length="380" mass="43006">MKYNSIRTLAGLIILMMCVSACSAEPHTETFVMSSGNEVTSVEQSSRPFQIHKIYRLPESLTNTVRLLGWSSSDSVVVADRDISVLDQGNVKRLVRPYEQSKLISGLPYVNSHSTLSPNGKYISSTSSTTTKSRLKLINLQDGTEKEIASFNASNSYIQYISWSNNSAYLSYLVERMNGLQPDYLYIYDMKTQTSKKYELTKSRQGDTLLNVMISNDGRSVLLQTIRENEHQRVTLITGKVSGRSVDIQYERVVGGGEQTTWLSNDQFVFLGVDGTLYEYDQRNGELSVLLEKILTFKFSPDRKNIAYTTYDEQTITYVGKLQGRNILYNEAVYRGILLNDMYWSPDNQSLLIQGQKLFDPSLSTSTESVTKEAFVIELK</sequence>
<dbReference type="EMBL" id="CP013023">
    <property type="protein sequence ID" value="ANF98827.1"/>
    <property type="molecule type" value="Genomic_DNA"/>
</dbReference>
<reference evidence="3" key="1">
    <citation type="submission" date="2015-10" db="EMBL/GenBank/DDBJ databases">
        <title>Genome of Paenibacillus bovis sp. nov.</title>
        <authorList>
            <person name="Wu Z."/>
            <person name="Gao C."/>
            <person name="Liu Z."/>
            <person name="Zheng H."/>
        </authorList>
    </citation>
    <scope>NUCLEOTIDE SEQUENCE [LARGE SCALE GENOMIC DNA]</scope>
    <source>
        <strain evidence="3">BD3526</strain>
    </source>
</reference>
<keyword evidence="3" id="KW-1185">Reference proteome</keyword>
<dbReference type="SUPFAM" id="SSF69322">
    <property type="entry name" value="Tricorn protease domain 2"/>
    <property type="match status" value="1"/>
</dbReference>
<protein>
    <recommendedName>
        <fullName evidence="4">Dipeptidylpeptidase IV N-terminal domain-containing protein</fullName>
    </recommendedName>
</protein>
<dbReference type="Proteomes" id="UP000078148">
    <property type="component" value="Chromosome"/>
</dbReference>